<dbReference type="EMBL" id="CP022355">
    <property type="protein sequence ID" value="ASK77834.1"/>
    <property type="molecule type" value="Genomic_DNA"/>
</dbReference>
<keyword evidence="7" id="KW-1185">Reference proteome</keyword>
<dbReference type="OrthoDB" id="3711263at2"/>
<evidence type="ECO:0000256" key="4">
    <source>
        <dbReference type="ARBA" id="ARBA00023136"/>
    </source>
</evidence>
<dbReference type="Proteomes" id="UP000242175">
    <property type="component" value="Chromosome large"/>
</dbReference>
<accession>A0A220VBR3</accession>
<evidence type="ECO:0000256" key="2">
    <source>
        <dbReference type="ARBA" id="ARBA00022692"/>
    </source>
</evidence>
<organism evidence="6 7">
    <name type="scientific">Paraphotobacterium marinum</name>
    <dbReference type="NCBI Taxonomy" id="1755811"/>
    <lineage>
        <taxon>Bacteria</taxon>
        <taxon>Pseudomonadati</taxon>
        <taxon>Pseudomonadota</taxon>
        <taxon>Gammaproteobacteria</taxon>
        <taxon>Vibrionales</taxon>
        <taxon>Vibrionaceae</taxon>
        <taxon>Paraphotobacterium</taxon>
    </lineage>
</organism>
<keyword evidence="3 5" id="KW-1133">Transmembrane helix</keyword>
<keyword evidence="4 5" id="KW-0472">Membrane</keyword>
<name>A0A220VBR3_9GAMM</name>
<evidence type="ECO:0000256" key="3">
    <source>
        <dbReference type="ARBA" id="ARBA00022989"/>
    </source>
</evidence>
<feature type="transmembrane region" description="Helical" evidence="5">
    <location>
        <begin position="104"/>
        <end position="125"/>
    </location>
</feature>
<dbReference type="RefSeq" id="WP_089072744.1">
    <property type="nucleotide sequence ID" value="NZ_CBCSAM010000015.1"/>
</dbReference>
<evidence type="ECO:0000256" key="1">
    <source>
        <dbReference type="ARBA" id="ARBA00004141"/>
    </source>
</evidence>
<feature type="transmembrane region" description="Helical" evidence="5">
    <location>
        <begin position="37"/>
        <end position="54"/>
    </location>
</feature>
<evidence type="ECO:0000313" key="6">
    <source>
        <dbReference type="EMBL" id="ASK77834.1"/>
    </source>
</evidence>
<dbReference type="InterPro" id="IPR023380">
    <property type="entry name" value="DsbB-like_sf"/>
</dbReference>
<reference evidence="6 7" key="1">
    <citation type="journal article" date="2016" name="Int. J. Syst. Evol. Microbiol.">
        <title>Paraphotobacterium marinum gen. nov., sp. nov., a member of the family Vibrionaceae, isolated from surface seawater.</title>
        <authorList>
            <person name="Huang Z."/>
            <person name="Dong C."/>
            <person name="Shao Z."/>
        </authorList>
    </citation>
    <scope>NUCLEOTIDE SEQUENCE [LARGE SCALE GENOMIC DNA]</scope>
    <source>
        <strain evidence="6 7">NSCS20N07D</strain>
    </source>
</reference>
<dbReference type="InterPro" id="IPR003752">
    <property type="entry name" value="DiS_bond_form_DsbB/BdbC"/>
</dbReference>
<dbReference type="GO" id="GO:0015035">
    <property type="term" value="F:protein-disulfide reductase activity"/>
    <property type="evidence" value="ECO:0007669"/>
    <property type="project" value="InterPro"/>
</dbReference>
<feature type="transmembrane region" description="Helical" evidence="5">
    <location>
        <begin position="137"/>
        <end position="161"/>
    </location>
</feature>
<dbReference type="Gene3D" id="1.20.1550.10">
    <property type="entry name" value="DsbB-like"/>
    <property type="match status" value="1"/>
</dbReference>
<sequence length="183" mass="20039">MNNTSLQNINALGLLGLSVVLIVALVLQLVWNELPCPLCLLQRVGFCFVMYGLFLNIKHGLSLKHYGIALLGAVFGGIASLRQVSLHVIPGTPPYGSAIFGFHFYTWAFILFGATIIIISLLMILQNSEVQESFKGISNFNNVVGLIAMISIFVTLIATFIECGPFQCPDNPESYWLIDLLSS</sequence>
<feature type="transmembrane region" description="Helical" evidence="5">
    <location>
        <begin position="12"/>
        <end position="31"/>
    </location>
</feature>
<proteinExistence type="predicted"/>
<dbReference type="GO" id="GO:0016020">
    <property type="term" value="C:membrane"/>
    <property type="evidence" value="ECO:0007669"/>
    <property type="project" value="UniProtKB-SubCell"/>
</dbReference>
<dbReference type="KEGG" id="pmai:CF386_01485"/>
<evidence type="ECO:0000313" key="7">
    <source>
        <dbReference type="Proteomes" id="UP000242175"/>
    </source>
</evidence>
<keyword evidence="2 5" id="KW-0812">Transmembrane</keyword>
<dbReference type="AlphaFoldDB" id="A0A220VBR3"/>
<evidence type="ECO:0000256" key="5">
    <source>
        <dbReference type="SAM" id="Phobius"/>
    </source>
</evidence>
<dbReference type="SUPFAM" id="SSF158442">
    <property type="entry name" value="DsbB-like"/>
    <property type="match status" value="1"/>
</dbReference>
<protein>
    <submittedName>
        <fullName evidence="6">Disulfide bond formation protein B</fullName>
    </submittedName>
</protein>
<gene>
    <name evidence="6" type="ORF">CF386_01485</name>
</gene>
<dbReference type="GO" id="GO:0006457">
    <property type="term" value="P:protein folding"/>
    <property type="evidence" value="ECO:0007669"/>
    <property type="project" value="InterPro"/>
</dbReference>
<comment type="subcellular location">
    <subcellularLocation>
        <location evidence="1">Membrane</location>
        <topology evidence="1">Multi-pass membrane protein</topology>
    </subcellularLocation>
</comment>
<feature type="transmembrane region" description="Helical" evidence="5">
    <location>
        <begin position="66"/>
        <end position="84"/>
    </location>
</feature>
<dbReference type="Pfam" id="PF02600">
    <property type="entry name" value="DsbB"/>
    <property type="match status" value="1"/>
</dbReference>